<comment type="domain">
    <text evidence="10">The helicase domain is involved in the stimulation of RELA transcriptional activity.</text>
</comment>
<keyword evidence="6" id="KW-0269">Exonuclease</keyword>
<dbReference type="GO" id="GO:0005524">
    <property type="term" value="F:ATP binding"/>
    <property type="evidence" value="ECO:0007669"/>
    <property type="project" value="UniProtKB-UniRule"/>
</dbReference>
<keyword evidence="2" id="KW-0540">Nuclease</keyword>
<dbReference type="KEGG" id="dci:103512058"/>
<dbReference type="GO" id="GO:0003723">
    <property type="term" value="F:RNA binding"/>
    <property type="evidence" value="ECO:0007669"/>
    <property type="project" value="UniProtKB-UniRule"/>
</dbReference>
<dbReference type="SMART" id="SM00487">
    <property type="entry name" value="DEXDc"/>
    <property type="match status" value="1"/>
</dbReference>
<comment type="function">
    <text evidence="10">RNA helicase.</text>
</comment>
<dbReference type="SUPFAM" id="SSF49899">
    <property type="entry name" value="Concanavalin A-like lectins/glucanases"/>
    <property type="match status" value="1"/>
</dbReference>
<dbReference type="FunFam" id="3.40.50.300:FF:000716">
    <property type="entry name" value="ATP-dependent RNA helicase DDX1"/>
    <property type="match status" value="1"/>
</dbReference>
<dbReference type="PROSITE" id="PS51195">
    <property type="entry name" value="Q_MOTIF"/>
    <property type="match status" value="1"/>
</dbReference>
<dbReference type="PROSITE" id="PS51192">
    <property type="entry name" value="HELICASE_ATP_BIND_1"/>
    <property type="match status" value="2"/>
</dbReference>
<dbReference type="FunFam" id="3.40.50.300:FF:000652">
    <property type="entry name" value="ATP-dependent RNA helicase DDX1"/>
    <property type="match status" value="1"/>
</dbReference>
<feature type="domain" description="Helicase ATP-binding" evidence="12">
    <location>
        <begin position="282"/>
        <end position="426"/>
    </location>
</feature>
<feature type="domain" description="Helicase C-terminal" evidence="13">
    <location>
        <begin position="430"/>
        <end position="605"/>
    </location>
</feature>
<dbReference type="Pfam" id="PF00622">
    <property type="entry name" value="SPRY"/>
    <property type="match status" value="1"/>
</dbReference>
<dbReference type="PROSITE" id="PS51194">
    <property type="entry name" value="HELICASE_CTER"/>
    <property type="match status" value="1"/>
</dbReference>
<organism evidence="15 16">
    <name type="scientific">Diaphorina citri</name>
    <name type="common">Asian citrus psyllid</name>
    <dbReference type="NCBI Taxonomy" id="121845"/>
    <lineage>
        <taxon>Eukaryota</taxon>
        <taxon>Metazoa</taxon>
        <taxon>Ecdysozoa</taxon>
        <taxon>Arthropoda</taxon>
        <taxon>Hexapoda</taxon>
        <taxon>Insecta</taxon>
        <taxon>Pterygota</taxon>
        <taxon>Neoptera</taxon>
        <taxon>Paraneoptera</taxon>
        <taxon>Hemiptera</taxon>
        <taxon>Sternorrhyncha</taxon>
        <taxon>Psylloidea</taxon>
        <taxon>Psyllidae</taxon>
        <taxon>Diaphorininae</taxon>
        <taxon>Diaphorina</taxon>
    </lineage>
</organism>
<evidence type="ECO:0000259" key="12">
    <source>
        <dbReference type="PROSITE" id="PS51192"/>
    </source>
</evidence>
<gene>
    <name evidence="16" type="primary">LOC103512058</name>
</gene>
<dbReference type="InterPro" id="IPR014014">
    <property type="entry name" value="RNA_helicase_DEAD_Q_motif"/>
</dbReference>
<evidence type="ECO:0000256" key="6">
    <source>
        <dbReference type="ARBA" id="ARBA00022839"/>
    </source>
</evidence>
<dbReference type="STRING" id="121845.A0A3Q0IYY6"/>
<evidence type="ECO:0000256" key="10">
    <source>
        <dbReference type="RuleBase" id="RU365068"/>
    </source>
</evidence>
<dbReference type="GeneID" id="103512058"/>
<dbReference type="SUPFAM" id="SSF52540">
    <property type="entry name" value="P-loop containing nucleoside triphosphate hydrolases"/>
    <property type="match status" value="2"/>
</dbReference>
<accession>A0A3Q0IYY6</accession>
<dbReference type="GO" id="GO:0003724">
    <property type="term" value="F:RNA helicase activity"/>
    <property type="evidence" value="ECO:0007669"/>
    <property type="project" value="UniProtKB-EC"/>
</dbReference>
<comment type="similarity">
    <text evidence="1">Belongs to the DEAD box helicase family. DDX1 subfamily.</text>
</comment>
<feature type="domain" description="Helicase ATP-binding" evidence="12">
    <location>
        <begin position="33"/>
        <end position="188"/>
    </location>
</feature>
<dbReference type="CDD" id="cd17938">
    <property type="entry name" value="DEADc_DDX1"/>
    <property type="match status" value="1"/>
</dbReference>
<name>A0A3Q0IYY6_DIACI</name>
<dbReference type="InterPro" id="IPR001650">
    <property type="entry name" value="Helicase_C-like"/>
</dbReference>
<dbReference type="RefSeq" id="XP_026681456.1">
    <property type="nucleotide sequence ID" value="XM_026825655.1"/>
</dbReference>
<keyword evidence="8 10" id="KW-0694">RNA-binding</keyword>
<reference evidence="16" key="1">
    <citation type="submission" date="2025-08" db="UniProtKB">
        <authorList>
            <consortium name="RefSeq"/>
        </authorList>
    </citation>
    <scope>IDENTIFICATION</scope>
</reference>
<dbReference type="InterPro" id="IPR014001">
    <property type="entry name" value="Helicase_ATP-bd"/>
</dbReference>
<keyword evidence="4 10" id="KW-0378">Hydrolase</keyword>
<dbReference type="InterPro" id="IPR003877">
    <property type="entry name" value="SPRY_dom"/>
</dbReference>
<feature type="short sequence motif" description="Q motif" evidence="9">
    <location>
        <begin position="2"/>
        <end position="30"/>
    </location>
</feature>
<dbReference type="Gene3D" id="3.40.50.300">
    <property type="entry name" value="P-loop containing nucleotide triphosphate hydrolases"/>
    <property type="match status" value="3"/>
</dbReference>
<dbReference type="InterPro" id="IPR027417">
    <property type="entry name" value="P-loop_NTPase"/>
</dbReference>
<keyword evidence="15" id="KW-1185">Reference proteome</keyword>
<dbReference type="Proteomes" id="UP000079169">
    <property type="component" value="Unplaced"/>
</dbReference>
<dbReference type="Gene3D" id="2.60.120.920">
    <property type="match status" value="1"/>
</dbReference>
<evidence type="ECO:0000256" key="9">
    <source>
        <dbReference type="PROSITE-ProRule" id="PRU00552"/>
    </source>
</evidence>
<sequence>MAAFEEMGVLPEIGKAVEEMDWLLPTDVQAEAIPLILGGGDVLMAAETGSGKTGAFCLPIIQIVCETLKEIQAGKGQGKAKAQVISPTWILSVWDRDTAMAITPEGLRCQSREQKEWHGCRANKGVYGRGKYYYEATVTDEGLCRVGWSTSQAVRDLGTDRFGFGFGGTGKKSNNKQFDNYGEAFGMHDVIGCLLDLDNMTVAFTKNGQHLGLAFNISQQLKNSAFYPAVVLKNAEMSFNFGATPFKHEPPKDYIAVCNAPKQNVKHSESADVSAGPVKLVNNAPQAIIIEPSRELAEQTFNQIIKFKKFITDPKIRELLIIGGVNVKDQMSVLSSGVDIVVGTPGRMEDLISGGHLSLTHCRFFVLDEADGLLKQGYGNLIDRMHKQIPKITSDGKRLQMIVCSATLHDFDVKKMAERLMYFPTWVDLKGEDAVPETVHHVVVKIDPQQDETWGRLRSHIQTDGVHARDNARPGKSCHFFFQSTSNIFKKLCIISCPLGIDISGLPFIINMTLPDDKANYVHRIGRVGRAERMGLAISLVSTVPEKVWYHGEWCATRGRNCSNTQLTDVKGCCIWFDEKRMLGEIEEHLNVTIQQVDDKLEIPADEFDGKVVYGQKRVNMGSSYENHVTQMEPSVNKLSKLESKAQLIYLKHHQAKQRA</sequence>
<dbReference type="Pfam" id="PF00270">
    <property type="entry name" value="DEAD"/>
    <property type="match status" value="2"/>
</dbReference>
<dbReference type="PaxDb" id="121845-A0A3Q0IYY6"/>
<evidence type="ECO:0000259" key="14">
    <source>
        <dbReference type="PROSITE" id="PS51195"/>
    </source>
</evidence>
<dbReference type="InterPro" id="IPR043136">
    <property type="entry name" value="B30.2/SPRY_sf"/>
</dbReference>
<evidence type="ECO:0000256" key="1">
    <source>
        <dbReference type="ARBA" id="ARBA00008765"/>
    </source>
</evidence>
<feature type="domain" description="DEAD-box RNA helicase Q" evidence="14">
    <location>
        <begin position="2"/>
        <end position="30"/>
    </location>
</feature>
<dbReference type="InterPro" id="IPR013320">
    <property type="entry name" value="ConA-like_dom_sf"/>
</dbReference>
<dbReference type="GO" id="GO:0004527">
    <property type="term" value="F:exonuclease activity"/>
    <property type="evidence" value="ECO:0007669"/>
    <property type="project" value="UniProtKB-KW"/>
</dbReference>
<evidence type="ECO:0000259" key="11">
    <source>
        <dbReference type="PROSITE" id="PS50188"/>
    </source>
</evidence>
<evidence type="ECO:0000256" key="4">
    <source>
        <dbReference type="ARBA" id="ARBA00022801"/>
    </source>
</evidence>
<evidence type="ECO:0000256" key="2">
    <source>
        <dbReference type="ARBA" id="ARBA00022722"/>
    </source>
</evidence>
<dbReference type="PROSITE" id="PS50188">
    <property type="entry name" value="B302_SPRY"/>
    <property type="match status" value="1"/>
</dbReference>
<evidence type="ECO:0000313" key="16">
    <source>
        <dbReference type="RefSeq" id="XP_026681456.1"/>
    </source>
</evidence>
<evidence type="ECO:0000256" key="7">
    <source>
        <dbReference type="ARBA" id="ARBA00022840"/>
    </source>
</evidence>
<dbReference type="PANTHER" id="PTHR24031">
    <property type="entry name" value="RNA HELICASE"/>
    <property type="match status" value="1"/>
</dbReference>
<comment type="catalytic activity">
    <reaction evidence="10">
        <text>ATP + H2O = ADP + phosphate + H(+)</text>
        <dbReference type="Rhea" id="RHEA:13065"/>
        <dbReference type="ChEBI" id="CHEBI:15377"/>
        <dbReference type="ChEBI" id="CHEBI:15378"/>
        <dbReference type="ChEBI" id="CHEBI:30616"/>
        <dbReference type="ChEBI" id="CHEBI:43474"/>
        <dbReference type="ChEBI" id="CHEBI:456216"/>
        <dbReference type="EC" id="3.6.4.13"/>
    </reaction>
</comment>
<dbReference type="AlphaFoldDB" id="A0A3Q0IYY6"/>
<dbReference type="InterPro" id="IPR001870">
    <property type="entry name" value="B30.2/SPRY"/>
</dbReference>
<evidence type="ECO:0000256" key="3">
    <source>
        <dbReference type="ARBA" id="ARBA00022741"/>
    </source>
</evidence>
<proteinExistence type="inferred from homology"/>
<dbReference type="Pfam" id="PF00271">
    <property type="entry name" value="Helicase_C"/>
    <property type="match status" value="1"/>
</dbReference>
<evidence type="ECO:0000256" key="5">
    <source>
        <dbReference type="ARBA" id="ARBA00022806"/>
    </source>
</evidence>
<evidence type="ECO:0000313" key="15">
    <source>
        <dbReference type="Proteomes" id="UP000079169"/>
    </source>
</evidence>
<dbReference type="CDD" id="cd12873">
    <property type="entry name" value="SPRY_DDX1"/>
    <property type="match status" value="1"/>
</dbReference>
<protein>
    <recommendedName>
        <fullName evidence="10">ATP-dependent RNA helicase</fullName>
        <ecNumber evidence="10">3.6.4.13</ecNumber>
    </recommendedName>
</protein>
<keyword evidence="7 10" id="KW-0067">ATP-binding</keyword>
<feature type="domain" description="B30.2/SPRY" evidence="11">
    <location>
        <begin position="58"/>
        <end position="246"/>
    </location>
</feature>
<dbReference type="EC" id="3.6.4.13" evidence="10"/>
<dbReference type="SMART" id="SM00449">
    <property type="entry name" value="SPRY"/>
    <property type="match status" value="1"/>
</dbReference>
<keyword evidence="5 10" id="KW-0347">Helicase</keyword>
<evidence type="ECO:0000259" key="13">
    <source>
        <dbReference type="PROSITE" id="PS51194"/>
    </source>
</evidence>
<dbReference type="FunFam" id="2.60.120.920:FF:000076">
    <property type="entry name" value="ATP-dependent RNA helicase DDX1"/>
    <property type="match status" value="1"/>
</dbReference>
<dbReference type="InterPro" id="IPR011545">
    <property type="entry name" value="DEAD/DEAH_box_helicase_dom"/>
</dbReference>
<evidence type="ECO:0000256" key="8">
    <source>
        <dbReference type="ARBA" id="ARBA00022884"/>
    </source>
</evidence>
<dbReference type="CTD" id="1653"/>
<keyword evidence="3 10" id="KW-0547">Nucleotide-binding</keyword>